<gene>
    <name evidence="4" type="ORF">DXC51_11530</name>
</gene>
<evidence type="ECO:0000256" key="1">
    <source>
        <dbReference type="SAM" id="MobiDB-lite"/>
    </source>
</evidence>
<dbReference type="InterPro" id="IPR022627">
    <property type="entry name" value="DUF3502"/>
</dbReference>
<dbReference type="InterPro" id="IPR006059">
    <property type="entry name" value="SBP"/>
</dbReference>
<proteinExistence type="predicted"/>
<dbReference type="RefSeq" id="WP_117544615.1">
    <property type="nucleotide sequence ID" value="NZ_JBKVLI010000002.1"/>
</dbReference>
<dbReference type="GeneID" id="97987487"/>
<evidence type="ECO:0000313" key="5">
    <source>
        <dbReference type="Proteomes" id="UP000260812"/>
    </source>
</evidence>
<dbReference type="PROSITE" id="PS51257">
    <property type="entry name" value="PROKAR_LIPOPROTEIN"/>
    <property type="match status" value="1"/>
</dbReference>
<dbReference type="PANTHER" id="PTHR43649">
    <property type="entry name" value="ARABINOSE-BINDING PROTEIN-RELATED"/>
    <property type="match status" value="1"/>
</dbReference>
<feature type="region of interest" description="Disordered" evidence="1">
    <location>
        <begin position="25"/>
        <end position="44"/>
    </location>
</feature>
<dbReference type="PANTHER" id="PTHR43649:SF17">
    <property type="entry name" value="ABC TRANSPORTER SOLUTE BINDING PROTEIN-SUGAR TRANSPORT"/>
    <property type="match status" value="1"/>
</dbReference>
<evidence type="ECO:0000313" key="4">
    <source>
        <dbReference type="EMBL" id="RGE60226.1"/>
    </source>
</evidence>
<keyword evidence="5" id="KW-1185">Reference proteome</keyword>
<dbReference type="AlphaFoldDB" id="A0A3E3I4K6"/>
<feature type="signal peptide" evidence="2">
    <location>
        <begin position="1"/>
        <end position="19"/>
    </location>
</feature>
<name>A0A3E3I4K6_9FIRM</name>
<comment type="caution">
    <text evidence="4">The sequence shown here is derived from an EMBL/GenBank/DDBJ whole genome shotgun (WGS) entry which is preliminary data.</text>
</comment>
<dbReference type="Proteomes" id="UP000260812">
    <property type="component" value="Unassembled WGS sequence"/>
</dbReference>
<dbReference type="InterPro" id="IPR050490">
    <property type="entry name" value="Bact_solute-bd_prot1"/>
</dbReference>
<accession>A0A3E3I4K6</accession>
<protein>
    <submittedName>
        <fullName evidence="4">Extracellular solute-binding protein</fullName>
    </submittedName>
</protein>
<evidence type="ECO:0000259" key="3">
    <source>
        <dbReference type="Pfam" id="PF12010"/>
    </source>
</evidence>
<dbReference type="Gene3D" id="3.40.190.10">
    <property type="entry name" value="Periplasmic binding protein-like II"/>
    <property type="match status" value="1"/>
</dbReference>
<dbReference type="Pfam" id="PF01547">
    <property type="entry name" value="SBP_bac_1"/>
    <property type="match status" value="1"/>
</dbReference>
<keyword evidence="2" id="KW-0732">Signal</keyword>
<feature type="domain" description="DUF3502" evidence="3">
    <location>
        <begin position="453"/>
        <end position="519"/>
    </location>
</feature>
<dbReference type="EMBL" id="QVLV01000007">
    <property type="protein sequence ID" value="RGE60226.1"/>
    <property type="molecule type" value="Genomic_DNA"/>
</dbReference>
<organism evidence="4 5">
    <name type="scientific">Eisenbergiella massiliensis</name>
    <dbReference type="NCBI Taxonomy" id="1720294"/>
    <lineage>
        <taxon>Bacteria</taxon>
        <taxon>Bacillati</taxon>
        <taxon>Bacillota</taxon>
        <taxon>Clostridia</taxon>
        <taxon>Lachnospirales</taxon>
        <taxon>Lachnospiraceae</taxon>
        <taxon>Eisenbergiella</taxon>
    </lineage>
</organism>
<feature type="chain" id="PRO_5038775922" evidence="2">
    <location>
        <begin position="20"/>
        <end position="522"/>
    </location>
</feature>
<sequence>MKKKLISLLLTAAMLGTLAGCNSQTAEAPAPGKETESSVMSAAGETAEGSASADVFEAAENPDDWPVVSVQVTSFSPMPDEQLIEDAMNEYLISINAGVKVDAIQIAFGDLATQMTLMLSDNQKPLDLFCWRAYSTVDGCVKNEQCIPMDKYLDVYPDLWEMYPDNVLKTQQIGGVQYAVPAVDSYATFETYMLRKDVAEDLGIADRDGERITMDEMTQIMKDAKAIHPEYAYMINTNNELAINIDSFGNPNWLGVLMNRGVGNKEMVNLYETQEWKDYCYRMKEWKEAGLMMDDPLNNELTFNQYNNAVAAGCYMGGYSIDYIRALNASSPYEAVYFPLTDLTGTSASVLGGWMISTVCKHPDAAMKLLYLMATDETLARYFILGVEGHNYTIDEKGIARYPEGIDATNQTWMSNVPWFFPNQCLSIPLETDMTTYYTDMLDAPNHAKFSEAMGFVFDSAPVYDQMAACASVVSEYRGALLYGLVDVDSYLEKFNEELKAAGIDEIIAEEQKQFDAWLTAQ</sequence>
<reference evidence="4" key="1">
    <citation type="submission" date="2018-08" db="EMBL/GenBank/DDBJ databases">
        <title>A genome reference for cultivated species of the human gut microbiota.</title>
        <authorList>
            <person name="Zou Y."/>
            <person name="Xue W."/>
            <person name="Luo G."/>
        </authorList>
    </citation>
    <scope>NUCLEOTIDE SEQUENCE [LARGE SCALE GENOMIC DNA]</scope>
    <source>
        <strain evidence="4">TF05-5AC</strain>
    </source>
</reference>
<dbReference type="SUPFAM" id="SSF53850">
    <property type="entry name" value="Periplasmic binding protein-like II"/>
    <property type="match status" value="1"/>
</dbReference>
<dbReference type="Pfam" id="PF12010">
    <property type="entry name" value="DUF3502"/>
    <property type="match status" value="1"/>
</dbReference>
<evidence type="ECO:0000256" key="2">
    <source>
        <dbReference type="SAM" id="SignalP"/>
    </source>
</evidence>